<evidence type="ECO:0000256" key="1">
    <source>
        <dbReference type="ARBA" id="ARBA00006336"/>
    </source>
</evidence>
<dbReference type="PANTHER" id="PTHR11080">
    <property type="entry name" value="PYRAZINAMIDASE/NICOTINAMIDASE"/>
    <property type="match status" value="1"/>
</dbReference>
<gene>
    <name evidence="9" type="ORF">Malapachy_2511</name>
</gene>
<dbReference type="EMBL" id="LGAV01000002">
    <property type="protein sequence ID" value="KOS15752.1"/>
    <property type="molecule type" value="Genomic_DNA"/>
</dbReference>
<evidence type="ECO:0000313" key="9">
    <source>
        <dbReference type="EMBL" id="KOS15752.1"/>
    </source>
</evidence>
<dbReference type="Pfam" id="PF00857">
    <property type="entry name" value="Isochorismatase"/>
    <property type="match status" value="1"/>
</dbReference>
<dbReference type="GO" id="GO:0019363">
    <property type="term" value="P:pyridine nucleotide biosynthetic process"/>
    <property type="evidence" value="ECO:0007669"/>
    <property type="project" value="UniProtKB-KW"/>
</dbReference>
<dbReference type="GeneID" id="28728875"/>
<dbReference type="EC" id="3.5.1.19" evidence="6"/>
<dbReference type="Gene3D" id="3.40.50.850">
    <property type="entry name" value="Isochorismatase-like"/>
    <property type="match status" value="1"/>
</dbReference>
<evidence type="ECO:0000256" key="2">
    <source>
        <dbReference type="ARBA" id="ARBA00022642"/>
    </source>
</evidence>
<dbReference type="InterPro" id="IPR052347">
    <property type="entry name" value="Isochorismatase_Nicotinamidase"/>
</dbReference>
<comment type="pathway">
    <text evidence="5">Cofactor biosynthesis; nicotinate biosynthesis; nicotinate from nicotinamide: step 1/1.</text>
</comment>
<proteinExistence type="inferred from homology"/>
<dbReference type="RefSeq" id="XP_017993384.1">
    <property type="nucleotide sequence ID" value="XM_018137000.1"/>
</dbReference>
<dbReference type="AlphaFoldDB" id="A0A0M9VQQ0"/>
<dbReference type="InterPro" id="IPR000868">
    <property type="entry name" value="Isochorismatase-like_dom"/>
</dbReference>
<keyword evidence="10" id="KW-1185">Reference proteome</keyword>
<dbReference type="OrthoDB" id="1739143at2759"/>
<dbReference type="PANTHER" id="PTHR11080:SF2">
    <property type="entry name" value="LD05707P"/>
    <property type="match status" value="1"/>
</dbReference>
<sequence length="233" mass="25198">MSSTPEEGTALILVDVQRDFVDGSLAVPGAVSILPLLNHLIEAYAWDMIVATQDYHPKDHISFASVHDATPFQPLSVPHPYEKDVTLSQMMWPVHCVGGTPGAEIDARIQPALAACQARGIPVHYVHKGQDANIDSYSGFASNLYLAFTELASVLYRHTPHIKTLVLCGLATDYCVQATAIDAVKFGFRTFLVESCAKGVDPATTEKALSTMKAYGVITVPDTAKLTSIIQKQ</sequence>
<reference evidence="9 10" key="1">
    <citation type="submission" date="2015-07" db="EMBL/GenBank/DDBJ databases">
        <title>Draft Genome Sequence of Malassezia furfur CBS1878 and Malassezia pachydermatis CBS1879.</title>
        <authorList>
            <person name="Triana S."/>
            <person name="Ohm R."/>
            <person name="Gonzalez A."/>
            <person name="DeCock H."/>
            <person name="Restrepo S."/>
            <person name="Celis A."/>
        </authorList>
    </citation>
    <scope>NUCLEOTIDE SEQUENCE [LARGE SCALE GENOMIC DNA]</scope>
    <source>
        <strain evidence="9 10">CBS 1879</strain>
    </source>
</reference>
<evidence type="ECO:0000256" key="5">
    <source>
        <dbReference type="ARBA" id="ARBA00037900"/>
    </source>
</evidence>
<dbReference type="VEuPathDB" id="FungiDB:Malapachy_2511"/>
<evidence type="ECO:0000256" key="7">
    <source>
        <dbReference type="ARBA" id="ARBA00043224"/>
    </source>
</evidence>
<dbReference type="GO" id="GO:0046872">
    <property type="term" value="F:metal ion binding"/>
    <property type="evidence" value="ECO:0007669"/>
    <property type="project" value="UniProtKB-KW"/>
</dbReference>
<name>A0A0M9VQQ0_9BASI</name>
<evidence type="ECO:0000313" key="10">
    <source>
        <dbReference type="Proteomes" id="UP000037751"/>
    </source>
</evidence>
<dbReference type="SUPFAM" id="SSF52499">
    <property type="entry name" value="Isochorismatase-like hydrolases"/>
    <property type="match status" value="1"/>
</dbReference>
<accession>A0A0M9VQQ0</accession>
<keyword evidence="3" id="KW-0479">Metal-binding</keyword>
<feature type="domain" description="Isochorismatase-like" evidence="8">
    <location>
        <begin position="147"/>
        <end position="218"/>
    </location>
</feature>
<evidence type="ECO:0000256" key="4">
    <source>
        <dbReference type="ARBA" id="ARBA00022801"/>
    </source>
</evidence>
<comment type="similarity">
    <text evidence="1">Belongs to the isochorismatase family.</text>
</comment>
<evidence type="ECO:0000256" key="6">
    <source>
        <dbReference type="ARBA" id="ARBA00039017"/>
    </source>
</evidence>
<evidence type="ECO:0000256" key="3">
    <source>
        <dbReference type="ARBA" id="ARBA00022723"/>
    </source>
</evidence>
<dbReference type="Proteomes" id="UP000037751">
    <property type="component" value="Unassembled WGS sequence"/>
</dbReference>
<protein>
    <recommendedName>
        <fullName evidence="6">nicotinamidase</fullName>
        <ecNumber evidence="6">3.5.1.19</ecNumber>
    </recommendedName>
    <alternativeName>
        <fullName evidence="7">Nicotinamide deamidase</fullName>
    </alternativeName>
</protein>
<organism evidence="9 10">
    <name type="scientific">Malassezia pachydermatis</name>
    <dbReference type="NCBI Taxonomy" id="77020"/>
    <lineage>
        <taxon>Eukaryota</taxon>
        <taxon>Fungi</taxon>
        <taxon>Dikarya</taxon>
        <taxon>Basidiomycota</taxon>
        <taxon>Ustilaginomycotina</taxon>
        <taxon>Malasseziomycetes</taxon>
        <taxon>Malasseziales</taxon>
        <taxon>Malasseziaceae</taxon>
        <taxon>Malassezia</taxon>
    </lineage>
</organism>
<dbReference type="InterPro" id="IPR036380">
    <property type="entry name" value="Isochorismatase-like_sf"/>
</dbReference>
<keyword evidence="2" id="KW-0662">Pyridine nucleotide biosynthesis</keyword>
<evidence type="ECO:0000259" key="8">
    <source>
        <dbReference type="Pfam" id="PF00857"/>
    </source>
</evidence>
<dbReference type="STRING" id="77020.A0A0M9VQQ0"/>
<keyword evidence="4 9" id="KW-0378">Hydrolase</keyword>
<comment type="caution">
    <text evidence="9">The sequence shown here is derived from an EMBL/GenBank/DDBJ whole genome shotgun (WGS) entry which is preliminary data.</text>
</comment>
<dbReference type="GO" id="GO:0008936">
    <property type="term" value="F:nicotinamidase activity"/>
    <property type="evidence" value="ECO:0007669"/>
    <property type="project" value="UniProtKB-EC"/>
</dbReference>